<dbReference type="AlphaFoldDB" id="A0A9P4QFG4"/>
<dbReference type="InterPro" id="IPR013078">
    <property type="entry name" value="His_Pase_superF_clade-1"/>
</dbReference>
<dbReference type="Proteomes" id="UP000799441">
    <property type="component" value="Unassembled WGS sequence"/>
</dbReference>
<evidence type="ECO:0000256" key="2">
    <source>
        <dbReference type="PIRSR" id="PIRSR613078-2"/>
    </source>
</evidence>
<dbReference type="PANTHER" id="PTHR48100:SF15">
    <property type="entry name" value="SEDOHEPTULOSE 1,7-BISPHOSPHATASE"/>
    <property type="match status" value="1"/>
</dbReference>
<dbReference type="CDD" id="cd07067">
    <property type="entry name" value="HP_PGM_like"/>
    <property type="match status" value="1"/>
</dbReference>
<dbReference type="SMART" id="SM00855">
    <property type="entry name" value="PGAM"/>
    <property type="match status" value="1"/>
</dbReference>
<dbReference type="InterPro" id="IPR029033">
    <property type="entry name" value="His_PPase_superfam"/>
</dbReference>
<protein>
    <submittedName>
        <fullName evidence="3">Phosphoglycerate mutase-like protein</fullName>
    </submittedName>
</protein>
<feature type="active site" description="Proton donor/acceptor" evidence="1">
    <location>
        <position position="95"/>
    </location>
</feature>
<dbReference type="Gene3D" id="3.40.50.1240">
    <property type="entry name" value="Phosphoglycerate mutase-like"/>
    <property type="match status" value="1"/>
</dbReference>
<dbReference type="InterPro" id="IPR050275">
    <property type="entry name" value="PGM_Phosphatase"/>
</dbReference>
<dbReference type="OrthoDB" id="4818801at2759"/>
<feature type="binding site" evidence="2">
    <location>
        <position position="72"/>
    </location>
    <ligand>
        <name>substrate</name>
    </ligand>
</feature>
<evidence type="ECO:0000313" key="4">
    <source>
        <dbReference type="Proteomes" id="UP000799441"/>
    </source>
</evidence>
<feature type="binding site" evidence="2">
    <location>
        <begin position="95"/>
        <end position="98"/>
    </location>
    <ligand>
        <name>substrate</name>
    </ligand>
</feature>
<accession>A0A9P4QFG4</accession>
<feature type="active site" description="Tele-phosphohistidine intermediate" evidence="1">
    <location>
        <position position="16"/>
    </location>
</feature>
<dbReference type="GO" id="GO:0050278">
    <property type="term" value="F:sedoheptulose-bisphosphatase activity"/>
    <property type="evidence" value="ECO:0007669"/>
    <property type="project" value="TreeGrafter"/>
</dbReference>
<reference evidence="3" key="1">
    <citation type="journal article" date="2020" name="Stud. Mycol.">
        <title>101 Dothideomycetes genomes: a test case for predicting lifestyles and emergence of pathogens.</title>
        <authorList>
            <person name="Haridas S."/>
            <person name="Albert R."/>
            <person name="Binder M."/>
            <person name="Bloem J."/>
            <person name="Labutti K."/>
            <person name="Salamov A."/>
            <person name="Andreopoulos B."/>
            <person name="Baker S."/>
            <person name="Barry K."/>
            <person name="Bills G."/>
            <person name="Bluhm B."/>
            <person name="Cannon C."/>
            <person name="Castanera R."/>
            <person name="Culley D."/>
            <person name="Daum C."/>
            <person name="Ezra D."/>
            <person name="Gonzalez J."/>
            <person name="Henrissat B."/>
            <person name="Kuo A."/>
            <person name="Liang C."/>
            <person name="Lipzen A."/>
            <person name="Lutzoni F."/>
            <person name="Magnuson J."/>
            <person name="Mondo S."/>
            <person name="Nolan M."/>
            <person name="Ohm R."/>
            <person name="Pangilinan J."/>
            <person name="Park H.-J."/>
            <person name="Ramirez L."/>
            <person name="Alfaro M."/>
            <person name="Sun H."/>
            <person name="Tritt A."/>
            <person name="Yoshinaga Y."/>
            <person name="Zwiers L.-H."/>
            <person name="Turgeon B."/>
            <person name="Goodwin S."/>
            <person name="Spatafora J."/>
            <person name="Crous P."/>
            <person name="Grigoriev I."/>
        </authorList>
    </citation>
    <scope>NUCLEOTIDE SEQUENCE</scope>
    <source>
        <strain evidence="3">CBS 116435</strain>
    </source>
</reference>
<keyword evidence="4" id="KW-1185">Reference proteome</keyword>
<dbReference type="EMBL" id="MU003765">
    <property type="protein sequence ID" value="KAF2726317.1"/>
    <property type="molecule type" value="Genomic_DNA"/>
</dbReference>
<name>A0A9P4QFG4_9PEZI</name>
<dbReference type="SUPFAM" id="SSF53254">
    <property type="entry name" value="Phosphoglycerate mutase-like"/>
    <property type="match status" value="1"/>
</dbReference>
<organism evidence="3 4">
    <name type="scientific">Polychaeton citri CBS 116435</name>
    <dbReference type="NCBI Taxonomy" id="1314669"/>
    <lineage>
        <taxon>Eukaryota</taxon>
        <taxon>Fungi</taxon>
        <taxon>Dikarya</taxon>
        <taxon>Ascomycota</taxon>
        <taxon>Pezizomycotina</taxon>
        <taxon>Dothideomycetes</taxon>
        <taxon>Dothideomycetidae</taxon>
        <taxon>Capnodiales</taxon>
        <taxon>Capnodiaceae</taxon>
        <taxon>Polychaeton</taxon>
    </lineage>
</organism>
<comment type="caution">
    <text evidence="3">The sequence shown here is derived from an EMBL/GenBank/DDBJ whole genome shotgun (WGS) entry which is preliminary data.</text>
</comment>
<proteinExistence type="predicted"/>
<dbReference type="PANTHER" id="PTHR48100">
    <property type="entry name" value="BROAD-SPECIFICITY PHOSPHATASE YOR283W-RELATED"/>
    <property type="match status" value="1"/>
</dbReference>
<evidence type="ECO:0000256" key="1">
    <source>
        <dbReference type="PIRSR" id="PIRSR613078-1"/>
    </source>
</evidence>
<feature type="binding site" evidence="2">
    <location>
        <begin position="28"/>
        <end position="29"/>
    </location>
    <ligand>
        <name>substrate</name>
    </ligand>
</feature>
<dbReference type="GO" id="GO:0046390">
    <property type="term" value="P:ribose phosphate biosynthetic process"/>
    <property type="evidence" value="ECO:0007669"/>
    <property type="project" value="TreeGrafter"/>
</dbReference>
<sequence>MPDKDASTPRVFLMRHGETEWSKSGQYTGSTDIPLTAHGEEQVKGTANLVYGPGKLLDPSKILKVLSSPRTRAQKTFELLSGSKGGFEVDERLAEWHYGEYEGILTKEIREKRKAKGLDKEREWDIWSDGCEGGESPAELSARIDSVIADIRKLQAPHMKDAEPKDIIIIAHGHYTRAFAKRWLGYELSFPLNLMMEPGGVGVLSYSHHNIDEPALLLGIGFH</sequence>
<gene>
    <name evidence="3" type="ORF">K431DRAFT_259192</name>
</gene>
<evidence type="ECO:0000313" key="3">
    <source>
        <dbReference type="EMBL" id="KAF2726317.1"/>
    </source>
</evidence>
<dbReference type="Pfam" id="PF00300">
    <property type="entry name" value="His_Phos_1"/>
    <property type="match status" value="1"/>
</dbReference>